<gene>
    <name evidence="1" type="ORF">ETAA1_07950</name>
</gene>
<organism evidence="1 2">
    <name type="scientific">Urbifossiella limnaea</name>
    <dbReference type="NCBI Taxonomy" id="2528023"/>
    <lineage>
        <taxon>Bacteria</taxon>
        <taxon>Pseudomonadati</taxon>
        <taxon>Planctomycetota</taxon>
        <taxon>Planctomycetia</taxon>
        <taxon>Gemmatales</taxon>
        <taxon>Gemmataceae</taxon>
        <taxon>Urbifossiella</taxon>
    </lineage>
</organism>
<protein>
    <submittedName>
        <fullName evidence="1">Uncharacterized protein</fullName>
    </submittedName>
</protein>
<dbReference type="EMBL" id="CP036273">
    <property type="protein sequence ID" value="QDU18899.1"/>
    <property type="molecule type" value="Genomic_DNA"/>
</dbReference>
<keyword evidence="2" id="KW-1185">Reference proteome</keyword>
<evidence type="ECO:0000313" key="1">
    <source>
        <dbReference type="EMBL" id="QDU18899.1"/>
    </source>
</evidence>
<name>A0A517XN10_9BACT</name>
<dbReference type="RefSeq" id="WP_145234499.1">
    <property type="nucleotide sequence ID" value="NZ_CP036273.1"/>
</dbReference>
<proteinExistence type="predicted"/>
<reference evidence="1 2" key="1">
    <citation type="submission" date="2019-02" db="EMBL/GenBank/DDBJ databases">
        <title>Deep-cultivation of Planctomycetes and their phenomic and genomic characterization uncovers novel biology.</title>
        <authorList>
            <person name="Wiegand S."/>
            <person name="Jogler M."/>
            <person name="Boedeker C."/>
            <person name="Pinto D."/>
            <person name="Vollmers J."/>
            <person name="Rivas-Marin E."/>
            <person name="Kohn T."/>
            <person name="Peeters S.H."/>
            <person name="Heuer A."/>
            <person name="Rast P."/>
            <person name="Oberbeckmann S."/>
            <person name="Bunk B."/>
            <person name="Jeske O."/>
            <person name="Meyerdierks A."/>
            <person name="Storesund J.E."/>
            <person name="Kallscheuer N."/>
            <person name="Luecker S."/>
            <person name="Lage O.M."/>
            <person name="Pohl T."/>
            <person name="Merkel B.J."/>
            <person name="Hornburger P."/>
            <person name="Mueller R.-W."/>
            <person name="Bruemmer F."/>
            <person name="Labrenz M."/>
            <person name="Spormann A.M."/>
            <person name="Op den Camp H."/>
            <person name="Overmann J."/>
            <person name="Amann R."/>
            <person name="Jetten M.S.M."/>
            <person name="Mascher T."/>
            <person name="Medema M.H."/>
            <person name="Devos D.P."/>
            <person name="Kaster A.-K."/>
            <person name="Ovreas L."/>
            <person name="Rohde M."/>
            <person name="Galperin M.Y."/>
            <person name="Jogler C."/>
        </authorList>
    </citation>
    <scope>NUCLEOTIDE SEQUENCE [LARGE SCALE GENOMIC DNA]</scope>
    <source>
        <strain evidence="1 2">ETA_A1</strain>
    </source>
</reference>
<sequence>MDPTVPPRDFPDWRTGQFDRPEDAAHTFGYFLIKHCRDEALATVAADASPEARSAVEKAVDTALHNVCDLLEGYWPLESGAAHRVSLVLGVQVRDSQNQIIETQDISPAQLDLPIGYWIWARERTFRSGRPA</sequence>
<dbReference type="OrthoDB" id="196437at2"/>
<accession>A0A517XN10</accession>
<dbReference type="KEGG" id="uli:ETAA1_07950"/>
<evidence type="ECO:0000313" key="2">
    <source>
        <dbReference type="Proteomes" id="UP000319576"/>
    </source>
</evidence>
<dbReference type="AlphaFoldDB" id="A0A517XN10"/>
<dbReference type="Proteomes" id="UP000319576">
    <property type="component" value="Chromosome"/>
</dbReference>